<evidence type="ECO:0000313" key="3">
    <source>
        <dbReference type="EMBL" id="MDN3710800.1"/>
    </source>
</evidence>
<keyword evidence="4" id="KW-1185">Reference proteome</keyword>
<organism evidence="3 4">
    <name type="scientific">Paracoccus cavernae</name>
    <dbReference type="NCBI Taxonomy" id="1571207"/>
    <lineage>
        <taxon>Bacteria</taxon>
        <taxon>Pseudomonadati</taxon>
        <taxon>Pseudomonadota</taxon>
        <taxon>Alphaproteobacteria</taxon>
        <taxon>Rhodobacterales</taxon>
        <taxon>Paracoccaceae</taxon>
        <taxon>Paracoccus</taxon>
    </lineage>
</organism>
<proteinExistence type="inferred from homology"/>
<evidence type="ECO:0000313" key="4">
    <source>
        <dbReference type="Proteomes" id="UP001243846"/>
    </source>
</evidence>
<dbReference type="Pfam" id="PF01464">
    <property type="entry name" value="SLT"/>
    <property type="match status" value="1"/>
</dbReference>
<accession>A0ABT8D5U5</accession>
<sequence length="154" mass="17179">MIGRRSLILSVLALAACGGSPKPQEPKSESYGGPHPSPEMNRKVNYWADHYQVPRPLVHRVVIRESGYRPEARNGPYYGLMQMLPQTAQTMGYRGTPQGLLDADTNLQYGVKYLRGAYIVANGSHDGAVSWYSRGYYYEAKRRGLLVETGLRSA</sequence>
<dbReference type="PROSITE" id="PS51257">
    <property type="entry name" value="PROKAR_LIPOPROTEIN"/>
    <property type="match status" value="1"/>
</dbReference>
<feature type="domain" description="Transglycosylase SLT" evidence="2">
    <location>
        <begin position="45"/>
        <end position="135"/>
    </location>
</feature>
<dbReference type="Proteomes" id="UP001243846">
    <property type="component" value="Unassembled WGS sequence"/>
</dbReference>
<dbReference type="InterPro" id="IPR008258">
    <property type="entry name" value="Transglycosylase_SLT_dom_1"/>
</dbReference>
<reference evidence="4" key="1">
    <citation type="journal article" date="2019" name="Int. J. Syst. Evol. Microbiol.">
        <title>The Global Catalogue of Microorganisms (GCM) 10K type strain sequencing project: providing services to taxonomists for standard genome sequencing and annotation.</title>
        <authorList>
            <consortium name="The Broad Institute Genomics Platform"/>
            <consortium name="The Broad Institute Genome Sequencing Center for Infectious Disease"/>
            <person name="Wu L."/>
            <person name="Ma J."/>
        </authorList>
    </citation>
    <scope>NUCLEOTIDE SEQUENCE [LARGE SCALE GENOMIC DNA]</scope>
    <source>
        <strain evidence="4">CECT 8482</strain>
    </source>
</reference>
<protein>
    <submittedName>
        <fullName evidence="3">Lytic transglycosylase domain-containing protein</fullName>
    </submittedName>
</protein>
<gene>
    <name evidence="3" type="ORF">QWZ10_01265</name>
</gene>
<dbReference type="InterPro" id="IPR023346">
    <property type="entry name" value="Lysozyme-like_dom_sf"/>
</dbReference>
<dbReference type="EMBL" id="JAUFRC010000001">
    <property type="protein sequence ID" value="MDN3710800.1"/>
    <property type="molecule type" value="Genomic_DNA"/>
</dbReference>
<dbReference type="Gene3D" id="1.10.530.10">
    <property type="match status" value="1"/>
</dbReference>
<dbReference type="RefSeq" id="WP_377688407.1">
    <property type="nucleotide sequence ID" value="NZ_JBHMDZ010000049.1"/>
</dbReference>
<evidence type="ECO:0000259" key="2">
    <source>
        <dbReference type="Pfam" id="PF01464"/>
    </source>
</evidence>
<comment type="similarity">
    <text evidence="1">Belongs to the virb1 family.</text>
</comment>
<evidence type="ECO:0000256" key="1">
    <source>
        <dbReference type="ARBA" id="ARBA00009387"/>
    </source>
</evidence>
<dbReference type="SUPFAM" id="SSF53955">
    <property type="entry name" value="Lysozyme-like"/>
    <property type="match status" value="1"/>
</dbReference>
<name>A0ABT8D5U5_9RHOB</name>
<comment type="caution">
    <text evidence="3">The sequence shown here is derived from an EMBL/GenBank/DDBJ whole genome shotgun (WGS) entry which is preliminary data.</text>
</comment>
<dbReference type="CDD" id="cd00254">
    <property type="entry name" value="LT-like"/>
    <property type="match status" value="1"/>
</dbReference>